<dbReference type="AlphaFoldDB" id="A0A2T0UXX1"/>
<name>A0A2T0UXX1_9GAMM</name>
<evidence type="ECO:0000313" key="3">
    <source>
        <dbReference type="Proteomes" id="UP000237647"/>
    </source>
</evidence>
<dbReference type="InterPro" id="IPR036928">
    <property type="entry name" value="AS_sf"/>
</dbReference>
<protein>
    <submittedName>
        <fullName evidence="2">Asp-tRNA(Asn)/Glu-tRNA(Gln) amidotransferase A subunit family amidase</fullName>
    </submittedName>
</protein>
<dbReference type="PANTHER" id="PTHR11895:SF76">
    <property type="entry name" value="INDOLEACETAMIDE HYDROLASE"/>
    <property type="match status" value="1"/>
</dbReference>
<organism evidence="2 3">
    <name type="scientific">Vreelandella songnenensis</name>
    <dbReference type="NCBI Taxonomy" id="1176243"/>
    <lineage>
        <taxon>Bacteria</taxon>
        <taxon>Pseudomonadati</taxon>
        <taxon>Pseudomonadota</taxon>
        <taxon>Gammaproteobacteria</taxon>
        <taxon>Oceanospirillales</taxon>
        <taxon>Halomonadaceae</taxon>
        <taxon>Vreelandella</taxon>
    </lineage>
</organism>
<keyword evidence="2" id="KW-0808">Transferase</keyword>
<evidence type="ECO:0000313" key="2">
    <source>
        <dbReference type="EMBL" id="PRY62776.1"/>
    </source>
</evidence>
<sequence>MNACDLSATEARRLMACKKLSAVELTDSCIARTQAVNPAVNALVAQNIGAMRRAAENAQASIDRGDALGILHGLPLCVKDMVDVTDLPTTFGSQIYADNIAKGDDPMVAQLRGEGAVIMGKTNNPEWSAGGNTRNAVYGVTANPFDLSRSAAGSSGGSAVALACGMAPLATGSDTGGSLRNPAAFCGVVGFRPTPGLVPGHSRALGWLPMSLNGPMARTVEDTALMLSAMIRPDRRDPWTPVVEDKPVYQADAFRHLPAYDLCSARVAFTTDFGFTMTEKLIADSFSEKLKRFGHVFGQLNDTHPDCLEADDTFAIIRALCFSGHHRDLLKQYPDKVGPNVRDNVHEGESYSALDVVRALTNQTHLYRHWQQFFEHHDFILAPTTTISPRNWHELYPTEIDGEPTQSYYHWLSMAYASTLAGHPSVTLPTGRDRNGLPFGLQIIGRRGSDLQTLAFARELEILFKGDALLERPSVDIAYLAQAEALCNAEGFMGFA</sequence>
<comment type="caution">
    <text evidence="2">The sequence shown here is derived from an EMBL/GenBank/DDBJ whole genome shotgun (WGS) entry which is preliminary data.</text>
</comment>
<proteinExistence type="predicted"/>
<dbReference type="PANTHER" id="PTHR11895">
    <property type="entry name" value="TRANSAMIDASE"/>
    <property type="match status" value="1"/>
</dbReference>
<dbReference type="InterPro" id="IPR023631">
    <property type="entry name" value="Amidase_dom"/>
</dbReference>
<dbReference type="GO" id="GO:0016740">
    <property type="term" value="F:transferase activity"/>
    <property type="evidence" value="ECO:0007669"/>
    <property type="project" value="UniProtKB-KW"/>
</dbReference>
<accession>A0A2T0UXX1</accession>
<dbReference type="SUPFAM" id="SSF75304">
    <property type="entry name" value="Amidase signature (AS) enzymes"/>
    <property type="match status" value="1"/>
</dbReference>
<dbReference type="InterPro" id="IPR000120">
    <property type="entry name" value="Amidase"/>
</dbReference>
<keyword evidence="3" id="KW-1185">Reference proteome</keyword>
<dbReference type="Pfam" id="PF01425">
    <property type="entry name" value="Amidase"/>
    <property type="match status" value="1"/>
</dbReference>
<dbReference type="EMBL" id="PVTK01000010">
    <property type="protein sequence ID" value="PRY62776.1"/>
    <property type="molecule type" value="Genomic_DNA"/>
</dbReference>
<dbReference type="Gene3D" id="3.90.1300.10">
    <property type="entry name" value="Amidase signature (AS) domain"/>
    <property type="match status" value="1"/>
</dbReference>
<evidence type="ECO:0000259" key="1">
    <source>
        <dbReference type="Pfam" id="PF01425"/>
    </source>
</evidence>
<gene>
    <name evidence="2" type="ORF">B0H98_11064</name>
</gene>
<dbReference type="OrthoDB" id="8872210at2"/>
<reference evidence="2 3" key="1">
    <citation type="submission" date="2018-03" db="EMBL/GenBank/DDBJ databases">
        <title>Genomic Encyclopedia of Type Strains, Phase III (KMG-III): the genomes of soil and plant-associated and newly described type strains.</title>
        <authorList>
            <person name="Whitman W."/>
        </authorList>
    </citation>
    <scope>NUCLEOTIDE SEQUENCE [LARGE SCALE GENOMIC DNA]</scope>
    <source>
        <strain evidence="2 3">CGMCC 1.12152</strain>
    </source>
</reference>
<feature type="domain" description="Amidase" evidence="1">
    <location>
        <begin position="24"/>
        <end position="454"/>
    </location>
</feature>
<dbReference type="Proteomes" id="UP000237647">
    <property type="component" value="Unassembled WGS sequence"/>
</dbReference>